<keyword evidence="2" id="KW-1185">Reference proteome</keyword>
<accession>A0AAV1SJM3</accession>
<name>A0AAV1SJM3_9ROSI</name>
<sequence length="64" mass="7504">SPYGGRWKMLWVKKLRLSMTQWDLKSTLYMHSSRDMDSIFVVTLVHKAIGDKLCCVFVANELLR</sequence>
<dbReference type="AlphaFoldDB" id="A0AAV1SJM3"/>
<dbReference type="Proteomes" id="UP001314170">
    <property type="component" value="Unassembled WGS sequence"/>
</dbReference>
<gene>
    <name evidence="1" type="ORF">DCAF_LOCUS23370</name>
</gene>
<organism evidence="1 2">
    <name type="scientific">Dovyalis caffra</name>
    <dbReference type="NCBI Taxonomy" id="77055"/>
    <lineage>
        <taxon>Eukaryota</taxon>
        <taxon>Viridiplantae</taxon>
        <taxon>Streptophyta</taxon>
        <taxon>Embryophyta</taxon>
        <taxon>Tracheophyta</taxon>
        <taxon>Spermatophyta</taxon>
        <taxon>Magnoliopsida</taxon>
        <taxon>eudicotyledons</taxon>
        <taxon>Gunneridae</taxon>
        <taxon>Pentapetalae</taxon>
        <taxon>rosids</taxon>
        <taxon>fabids</taxon>
        <taxon>Malpighiales</taxon>
        <taxon>Salicaceae</taxon>
        <taxon>Flacourtieae</taxon>
        <taxon>Dovyalis</taxon>
    </lineage>
</organism>
<evidence type="ECO:0000313" key="2">
    <source>
        <dbReference type="Proteomes" id="UP001314170"/>
    </source>
</evidence>
<dbReference type="EMBL" id="CAWUPB010001184">
    <property type="protein sequence ID" value="CAK7350630.1"/>
    <property type="molecule type" value="Genomic_DNA"/>
</dbReference>
<evidence type="ECO:0000313" key="1">
    <source>
        <dbReference type="EMBL" id="CAK7350630.1"/>
    </source>
</evidence>
<reference evidence="1 2" key="1">
    <citation type="submission" date="2024-01" db="EMBL/GenBank/DDBJ databases">
        <authorList>
            <person name="Waweru B."/>
        </authorList>
    </citation>
    <scope>NUCLEOTIDE SEQUENCE [LARGE SCALE GENOMIC DNA]</scope>
</reference>
<proteinExistence type="predicted"/>
<feature type="non-terminal residue" evidence="1">
    <location>
        <position position="1"/>
    </location>
</feature>
<protein>
    <submittedName>
        <fullName evidence="1">Uncharacterized protein</fullName>
    </submittedName>
</protein>
<comment type="caution">
    <text evidence="1">The sequence shown here is derived from an EMBL/GenBank/DDBJ whole genome shotgun (WGS) entry which is preliminary data.</text>
</comment>